<dbReference type="GO" id="GO:0016020">
    <property type="term" value="C:membrane"/>
    <property type="evidence" value="ECO:0007669"/>
    <property type="project" value="TreeGrafter"/>
</dbReference>
<dbReference type="InterPro" id="IPR050865">
    <property type="entry name" value="BEACH_Domain"/>
</dbReference>
<feature type="domain" description="Neurobeachin alpha-solenoid region" evidence="2">
    <location>
        <begin position="125"/>
        <end position="264"/>
    </location>
</feature>
<gene>
    <name evidence="3" type="ORF">UJA718_LOCUS23292</name>
</gene>
<feature type="compositionally biased region" description="Basic and acidic residues" evidence="1">
    <location>
        <begin position="1"/>
        <end position="15"/>
    </location>
</feature>
<evidence type="ECO:0000313" key="4">
    <source>
        <dbReference type="Proteomes" id="UP000663873"/>
    </source>
</evidence>
<proteinExistence type="predicted"/>
<name>A0A820T0H7_9BILA</name>
<evidence type="ECO:0000259" key="2">
    <source>
        <dbReference type="Pfam" id="PF20425"/>
    </source>
</evidence>
<dbReference type="InterPro" id="IPR013320">
    <property type="entry name" value="ConA-like_dom_sf"/>
</dbReference>
<feature type="compositionally biased region" description="Basic and acidic residues" evidence="1">
    <location>
        <begin position="35"/>
        <end position="50"/>
    </location>
</feature>
<evidence type="ECO:0000313" key="3">
    <source>
        <dbReference type="EMBL" id="CAF4458179.1"/>
    </source>
</evidence>
<organism evidence="3 4">
    <name type="scientific">Rotaria socialis</name>
    <dbReference type="NCBI Taxonomy" id="392032"/>
    <lineage>
        <taxon>Eukaryota</taxon>
        <taxon>Metazoa</taxon>
        <taxon>Spiralia</taxon>
        <taxon>Gnathifera</taxon>
        <taxon>Rotifera</taxon>
        <taxon>Eurotatoria</taxon>
        <taxon>Bdelloidea</taxon>
        <taxon>Philodinida</taxon>
        <taxon>Philodinidae</taxon>
        <taxon>Rotaria</taxon>
    </lineage>
</organism>
<dbReference type="PANTHER" id="PTHR13743">
    <property type="entry name" value="BEIGE/BEACH-RELATED"/>
    <property type="match status" value="1"/>
</dbReference>
<comment type="caution">
    <text evidence="3">The sequence shown here is derived from an EMBL/GenBank/DDBJ whole genome shotgun (WGS) entry which is preliminary data.</text>
</comment>
<dbReference type="PANTHER" id="PTHR13743:SF162">
    <property type="entry name" value="NEUROBEACHIN"/>
    <property type="match status" value="1"/>
</dbReference>
<feature type="region of interest" description="Disordered" evidence="1">
    <location>
        <begin position="1"/>
        <end position="109"/>
    </location>
</feature>
<reference evidence="3" key="1">
    <citation type="submission" date="2021-02" db="EMBL/GenBank/DDBJ databases">
        <authorList>
            <person name="Nowell W R."/>
        </authorList>
    </citation>
    <scope>NUCLEOTIDE SEQUENCE</scope>
</reference>
<dbReference type="AlphaFoldDB" id="A0A820T0H7"/>
<feature type="compositionally biased region" description="Polar residues" evidence="1">
    <location>
        <begin position="85"/>
        <end position="98"/>
    </location>
</feature>
<dbReference type="Proteomes" id="UP000663873">
    <property type="component" value="Unassembled WGS sequence"/>
</dbReference>
<dbReference type="SUPFAM" id="SSF49899">
    <property type="entry name" value="Concanavalin A-like lectins/glucanases"/>
    <property type="match status" value="1"/>
</dbReference>
<evidence type="ECO:0000256" key="1">
    <source>
        <dbReference type="SAM" id="MobiDB-lite"/>
    </source>
</evidence>
<dbReference type="GO" id="GO:0008104">
    <property type="term" value="P:intracellular protein localization"/>
    <property type="evidence" value="ECO:0007669"/>
    <property type="project" value="TreeGrafter"/>
</dbReference>
<keyword evidence="4" id="KW-1185">Reference proteome</keyword>
<dbReference type="GO" id="GO:0019901">
    <property type="term" value="F:protein kinase binding"/>
    <property type="evidence" value="ECO:0007669"/>
    <property type="project" value="TreeGrafter"/>
</dbReference>
<dbReference type="GO" id="GO:0005829">
    <property type="term" value="C:cytosol"/>
    <property type="evidence" value="ECO:0007669"/>
    <property type="project" value="TreeGrafter"/>
</dbReference>
<protein>
    <recommendedName>
        <fullName evidence="2">Neurobeachin alpha-solenoid region domain-containing protein</fullName>
    </recommendedName>
</protein>
<sequence>MSTEVDDNKDIHSNEEVQQDNNEIPQEIDQPLHSSKNEQKIESSIDDKQLETQSSPLSTCDNEDNLLKIPSTDINNEEGEEGENSTAATVSEENSSALPLSEDDNTTSDTVQLESLNQSDDTHQLLETIAGKSNKDASLTILNTLVEGDFDLDKNYIIQKPKKFYELFTIFDKMSSSLQAEILSVIIGVMRKSERNLLASVDAQIYGIALELLNRIDDDVVADLLVDILTVLTSLTVNVNELKILLHYLKTENRTWKKHAVKLLNIFKNFPYRYGPDEFFNFPGRNGSGIVLPPIKLWPYQNGFTISTWFRIDPVANGVIEKEKPYLYWFCNSKGHGYTAHFVGNCLVISYSKLKEKAFQHCIQFEFKPREVCIEFLRSFHFLFVN</sequence>
<accession>A0A820T0H7</accession>
<feature type="compositionally biased region" description="Polar residues" evidence="1">
    <location>
        <begin position="51"/>
        <end position="60"/>
    </location>
</feature>
<dbReference type="EMBL" id="CAJOBP010005024">
    <property type="protein sequence ID" value="CAF4458179.1"/>
    <property type="molecule type" value="Genomic_DNA"/>
</dbReference>
<dbReference type="Pfam" id="PF20425">
    <property type="entry name" value="Neurobeachin"/>
    <property type="match status" value="1"/>
</dbReference>
<dbReference type="InterPro" id="IPR046852">
    <property type="entry name" value="Neurobeachin_a-sol"/>
</dbReference>